<keyword evidence="2" id="KW-1185">Reference proteome</keyword>
<proteinExistence type="predicted"/>
<dbReference type="EMBL" id="JAHQIW010004986">
    <property type="protein sequence ID" value="KAJ1364486.1"/>
    <property type="molecule type" value="Genomic_DNA"/>
</dbReference>
<dbReference type="AlphaFoldDB" id="A0AAD5NA36"/>
<protein>
    <submittedName>
        <fullName evidence="1">Uncharacterized protein</fullName>
    </submittedName>
</protein>
<comment type="caution">
    <text evidence="1">The sequence shown here is derived from an EMBL/GenBank/DDBJ whole genome shotgun (WGS) entry which is preliminary data.</text>
</comment>
<gene>
    <name evidence="1" type="ORF">KIN20_024590</name>
</gene>
<accession>A0AAD5NA36</accession>
<evidence type="ECO:0000313" key="1">
    <source>
        <dbReference type="EMBL" id="KAJ1364486.1"/>
    </source>
</evidence>
<sequence length="128" mass="14005">MSRGKRDADKVDVMLPASVVPQDAPRFSRVPAGEKLEPHCIIIGNTVTSLCVKKANAGRRPMCMAGMDENFESIPSKHLSISGTLTTTNVIMANWTKEMWQSVVNRAVRMLASGPFRSHFFTANAVVS</sequence>
<name>A0AAD5NA36_PARTN</name>
<organism evidence="1 2">
    <name type="scientific">Parelaphostrongylus tenuis</name>
    <name type="common">Meningeal worm</name>
    <dbReference type="NCBI Taxonomy" id="148309"/>
    <lineage>
        <taxon>Eukaryota</taxon>
        <taxon>Metazoa</taxon>
        <taxon>Ecdysozoa</taxon>
        <taxon>Nematoda</taxon>
        <taxon>Chromadorea</taxon>
        <taxon>Rhabditida</taxon>
        <taxon>Rhabditina</taxon>
        <taxon>Rhabditomorpha</taxon>
        <taxon>Strongyloidea</taxon>
        <taxon>Metastrongylidae</taxon>
        <taxon>Parelaphostrongylus</taxon>
    </lineage>
</organism>
<reference evidence="1" key="1">
    <citation type="submission" date="2021-06" db="EMBL/GenBank/DDBJ databases">
        <title>Parelaphostrongylus tenuis whole genome reference sequence.</title>
        <authorList>
            <person name="Garwood T.J."/>
            <person name="Larsen P.A."/>
            <person name="Fountain-Jones N.M."/>
            <person name="Garbe J.R."/>
            <person name="Macchietto M.G."/>
            <person name="Kania S.A."/>
            <person name="Gerhold R.W."/>
            <person name="Richards J.E."/>
            <person name="Wolf T.M."/>
        </authorList>
    </citation>
    <scope>NUCLEOTIDE SEQUENCE</scope>
    <source>
        <strain evidence="1">MNPRO001-30</strain>
        <tissue evidence="1">Meninges</tissue>
    </source>
</reference>
<dbReference type="Proteomes" id="UP001196413">
    <property type="component" value="Unassembled WGS sequence"/>
</dbReference>
<evidence type="ECO:0000313" key="2">
    <source>
        <dbReference type="Proteomes" id="UP001196413"/>
    </source>
</evidence>